<evidence type="ECO:0000256" key="2">
    <source>
        <dbReference type="SAM" id="Phobius"/>
    </source>
</evidence>
<dbReference type="GO" id="GO:0051301">
    <property type="term" value="P:cell division"/>
    <property type="evidence" value="ECO:0007669"/>
    <property type="project" value="UniProtKB-KW"/>
</dbReference>
<keyword evidence="4" id="KW-1185">Reference proteome</keyword>
<keyword evidence="2" id="KW-0812">Transmembrane</keyword>
<sequence>MGQEFFVLLYKIGDRLIYIYMLVIVVSAFLSWVPNLYNSRFGELLRRFSDPLENMIRRIIPPIMGLDFSPIIGIFLCEVIRKLWAMIFRVILLG</sequence>
<protein>
    <submittedName>
        <fullName evidence="3">Cell division protein</fullName>
    </submittedName>
</protein>
<dbReference type="EMBL" id="AP026802">
    <property type="protein sequence ID" value="BDR58310.1"/>
    <property type="molecule type" value="Genomic_DNA"/>
</dbReference>
<name>A0AAU9D7L4_9LACO</name>
<dbReference type="Pfam" id="PF02325">
    <property type="entry name" value="CCB3_YggT"/>
    <property type="match status" value="1"/>
</dbReference>
<comment type="similarity">
    <text evidence="1">Belongs to the YggT family.</text>
</comment>
<accession>A0AAU9D7L4</accession>
<dbReference type="RefSeq" id="WP_317636223.1">
    <property type="nucleotide sequence ID" value="NZ_AP026802.1"/>
</dbReference>
<dbReference type="GO" id="GO:0016020">
    <property type="term" value="C:membrane"/>
    <property type="evidence" value="ECO:0007669"/>
    <property type="project" value="InterPro"/>
</dbReference>
<keyword evidence="2" id="KW-0472">Membrane</keyword>
<evidence type="ECO:0000313" key="3">
    <source>
        <dbReference type="EMBL" id="BDR58310.1"/>
    </source>
</evidence>
<reference evidence="3 4" key="1">
    <citation type="journal article" date="2023" name="Microbiol. Spectr.">
        <title>Symbiosis of Carpenter Bees with Uncharacterized Lactic Acid Bacteria Showing NAD Auxotrophy.</title>
        <authorList>
            <person name="Kawasaki S."/>
            <person name="Ozawa K."/>
            <person name="Mori T."/>
            <person name="Yamamoto A."/>
            <person name="Ito M."/>
            <person name="Ohkuma M."/>
            <person name="Sakamoto M."/>
            <person name="Matsutani M."/>
        </authorList>
    </citation>
    <scope>NUCLEOTIDE SEQUENCE [LARGE SCALE GENOMIC DNA]</scope>
    <source>
        <strain evidence="3 4">XA3</strain>
    </source>
</reference>
<dbReference type="PANTHER" id="PTHR33219">
    <property type="entry name" value="YLMG HOMOLOG PROTEIN 2, CHLOROPLASTIC"/>
    <property type="match status" value="1"/>
</dbReference>
<evidence type="ECO:0000313" key="4">
    <source>
        <dbReference type="Proteomes" id="UP001321861"/>
    </source>
</evidence>
<feature type="transmembrane region" description="Helical" evidence="2">
    <location>
        <begin position="17"/>
        <end position="37"/>
    </location>
</feature>
<evidence type="ECO:0000256" key="1">
    <source>
        <dbReference type="ARBA" id="ARBA00010894"/>
    </source>
</evidence>
<organism evidence="3 4">
    <name type="scientific">Xylocopilactobacillus apicola</name>
    <dbReference type="NCBI Taxonomy" id="2932184"/>
    <lineage>
        <taxon>Bacteria</taxon>
        <taxon>Bacillati</taxon>
        <taxon>Bacillota</taxon>
        <taxon>Bacilli</taxon>
        <taxon>Lactobacillales</taxon>
        <taxon>Lactobacillaceae</taxon>
        <taxon>Xylocopilactobacillus</taxon>
    </lineage>
</organism>
<dbReference type="Proteomes" id="UP001321861">
    <property type="component" value="Chromosome"/>
</dbReference>
<dbReference type="PANTHER" id="PTHR33219:SF14">
    <property type="entry name" value="PROTEIN COFACTOR ASSEMBLY OF COMPLEX C SUBUNIT B CCB3, CHLOROPLASTIC-RELATED"/>
    <property type="match status" value="1"/>
</dbReference>
<keyword evidence="3" id="KW-0131">Cell cycle</keyword>
<proteinExistence type="inferred from homology"/>
<dbReference type="InterPro" id="IPR003425">
    <property type="entry name" value="CCB3/YggT"/>
</dbReference>
<keyword evidence="3" id="KW-0132">Cell division</keyword>
<dbReference type="AlphaFoldDB" id="A0AAU9D7L4"/>
<gene>
    <name evidence="3" type="ORF">XA3_07510</name>
</gene>
<dbReference type="KEGG" id="xap:XA3_07510"/>
<keyword evidence="2" id="KW-1133">Transmembrane helix</keyword>